<dbReference type="EMBL" id="VSRR010090542">
    <property type="protein sequence ID" value="MPC92235.1"/>
    <property type="molecule type" value="Genomic_DNA"/>
</dbReference>
<evidence type="ECO:0000313" key="1">
    <source>
        <dbReference type="EMBL" id="MPC92235.1"/>
    </source>
</evidence>
<keyword evidence="2" id="KW-1185">Reference proteome</keyword>
<dbReference type="AlphaFoldDB" id="A0A5B7JC57"/>
<dbReference type="Proteomes" id="UP000324222">
    <property type="component" value="Unassembled WGS sequence"/>
</dbReference>
<sequence>MAPRSSGLPFPEYLQCQQAFWDIPFTVVPCHQTHYPQAWQGLYMVNLPFTSEKH</sequence>
<reference evidence="1 2" key="1">
    <citation type="submission" date="2019-05" db="EMBL/GenBank/DDBJ databases">
        <title>Another draft genome of Portunus trituberculatus and its Hox gene families provides insights of decapod evolution.</title>
        <authorList>
            <person name="Jeong J.-H."/>
            <person name="Song I."/>
            <person name="Kim S."/>
            <person name="Choi T."/>
            <person name="Kim D."/>
            <person name="Ryu S."/>
            <person name="Kim W."/>
        </authorList>
    </citation>
    <scope>NUCLEOTIDE SEQUENCE [LARGE SCALE GENOMIC DNA]</scope>
    <source>
        <tissue evidence="1">Muscle</tissue>
    </source>
</reference>
<accession>A0A5B7JC57</accession>
<organism evidence="1 2">
    <name type="scientific">Portunus trituberculatus</name>
    <name type="common">Swimming crab</name>
    <name type="synonym">Neptunus trituberculatus</name>
    <dbReference type="NCBI Taxonomy" id="210409"/>
    <lineage>
        <taxon>Eukaryota</taxon>
        <taxon>Metazoa</taxon>
        <taxon>Ecdysozoa</taxon>
        <taxon>Arthropoda</taxon>
        <taxon>Crustacea</taxon>
        <taxon>Multicrustacea</taxon>
        <taxon>Malacostraca</taxon>
        <taxon>Eumalacostraca</taxon>
        <taxon>Eucarida</taxon>
        <taxon>Decapoda</taxon>
        <taxon>Pleocyemata</taxon>
        <taxon>Brachyura</taxon>
        <taxon>Eubrachyura</taxon>
        <taxon>Portunoidea</taxon>
        <taxon>Portunidae</taxon>
        <taxon>Portuninae</taxon>
        <taxon>Portunus</taxon>
    </lineage>
</organism>
<gene>
    <name evidence="1" type="ORF">E2C01_087314</name>
</gene>
<name>A0A5B7JC57_PORTR</name>
<comment type="caution">
    <text evidence="1">The sequence shown here is derived from an EMBL/GenBank/DDBJ whole genome shotgun (WGS) entry which is preliminary data.</text>
</comment>
<proteinExistence type="predicted"/>
<protein>
    <submittedName>
        <fullName evidence="1">Uncharacterized protein</fullName>
    </submittedName>
</protein>
<evidence type="ECO:0000313" key="2">
    <source>
        <dbReference type="Proteomes" id="UP000324222"/>
    </source>
</evidence>